<dbReference type="PROSITE" id="PS51977">
    <property type="entry name" value="WGR"/>
    <property type="match status" value="1"/>
</dbReference>
<dbReference type="EMBL" id="AHMI02000123">
    <property type="protein sequence ID" value="EMY14959.1"/>
    <property type="molecule type" value="Genomic_DNA"/>
</dbReference>
<dbReference type="Gene3D" id="2.20.140.10">
    <property type="entry name" value="WGR domain"/>
    <property type="match status" value="1"/>
</dbReference>
<proteinExistence type="predicted"/>
<dbReference type="InterPro" id="IPR036930">
    <property type="entry name" value="WGR_dom_sf"/>
</dbReference>
<name>N1UAK4_9LEPT</name>
<feature type="domain" description="WGR" evidence="1">
    <location>
        <begin position="1"/>
        <end position="78"/>
    </location>
</feature>
<organism evidence="2 3">
    <name type="scientific">Leptospira weilii str. Ecochallenge</name>
    <dbReference type="NCBI Taxonomy" id="1049986"/>
    <lineage>
        <taxon>Bacteria</taxon>
        <taxon>Pseudomonadati</taxon>
        <taxon>Spirochaetota</taxon>
        <taxon>Spirochaetia</taxon>
        <taxon>Leptospirales</taxon>
        <taxon>Leptospiraceae</taxon>
        <taxon>Leptospira</taxon>
    </lineage>
</organism>
<protein>
    <submittedName>
        <fullName evidence="2">WGR domain protein</fullName>
    </submittedName>
</protein>
<dbReference type="Proteomes" id="UP000012249">
    <property type="component" value="Unassembled WGS sequence"/>
</dbReference>
<accession>N1UAK4</accession>
<dbReference type="InterPro" id="IPR008893">
    <property type="entry name" value="WGR_domain"/>
</dbReference>
<comment type="caution">
    <text evidence="2">The sequence shown here is derived from an EMBL/GenBank/DDBJ whole genome shotgun (WGS) entry which is preliminary data.</text>
</comment>
<dbReference type="PANTHER" id="PTHR30634:SF13">
    <property type="entry name" value="PROTEIN YEHF"/>
    <property type="match status" value="1"/>
</dbReference>
<dbReference type="CDD" id="cd07996">
    <property type="entry name" value="WGR_MMR_like"/>
    <property type="match status" value="1"/>
</dbReference>
<dbReference type="Pfam" id="PF05406">
    <property type="entry name" value="WGR"/>
    <property type="match status" value="1"/>
</dbReference>
<evidence type="ECO:0000259" key="1">
    <source>
        <dbReference type="PROSITE" id="PS51977"/>
    </source>
</evidence>
<reference evidence="2 3" key="1">
    <citation type="submission" date="2013-02" db="EMBL/GenBank/DDBJ databases">
        <authorList>
            <person name="Harkins D.M."/>
            <person name="Durkin A.S."/>
            <person name="Brinkac L.M."/>
            <person name="Haft D.H."/>
            <person name="Selengut J.D."/>
            <person name="Sanka R."/>
            <person name="DePew J."/>
            <person name="Purushe J."/>
            <person name="Haake D.A."/>
            <person name="Matsunaga J."/>
            <person name="Vinetz J.M."/>
            <person name="Sutton G.G."/>
            <person name="Nierman W.C."/>
            <person name="Fouts D.E."/>
        </authorList>
    </citation>
    <scope>NUCLEOTIDE SEQUENCE [LARGE SCALE GENOMIC DNA]</scope>
    <source>
        <strain evidence="2 3">Ecochallenge</strain>
    </source>
</reference>
<dbReference type="InterPro" id="IPR049809">
    <property type="entry name" value="YehF/YfeS-like_WGR"/>
</dbReference>
<evidence type="ECO:0000313" key="3">
    <source>
        <dbReference type="Proteomes" id="UP000012249"/>
    </source>
</evidence>
<gene>
    <name evidence="2" type="ORF">LEP1GSC043_0132</name>
</gene>
<dbReference type="InterPro" id="IPR050458">
    <property type="entry name" value="LolB"/>
</dbReference>
<sequence length="427" mass="49060">MKHHLTYKDDKSDKFWNIEVSGASFTVTYGKTGTAGQTQTKTFDSEEECQKEAKKLLQEKLKKGYAEGTTQISIASSQVDFNEGLLIQKADKIAKRLTKLPAAAKKLTATDWPALYQDILIQFDKLWERLSKSRKKSLGGICICWDDCAVNGKEANKGWFAIVVEENQLEDLKELGSFEGGEKGITLKWDFVEILQHEPGGAEIFKQVINELCMPFIREALKASVNGKAFGKIKKMKPCHIFTARYHDEKPSYLLTVGKESKVPEKQNRFITRFIDENGNYWNDILESSRWKTKYKQQNHKDLLTQEDIGSFLMLCLDTYQTEPDNIVRLAERLPTSPETIKSQTLAWSIACYLVIAGKIPEAAAHMQRVEKNFMKKEFTNISYSYLHLKNFFACMSEKKKNYQSIAENWKNAQKQHPDLFGFIRRL</sequence>
<dbReference type="SMART" id="SM00773">
    <property type="entry name" value="WGR"/>
    <property type="match status" value="1"/>
</dbReference>
<dbReference type="AlphaFoldDB" id="N1UAK4"/>
<evidence type="ECO:0000313" key="2">
    <source>
        <dbReference type="EMBL" id="EMY14959.1"/>
    </source>
</evidence>
<dbReference type="PANTHER" id="PTHR30634">
    <property type="entry name" value="OUTER MEMBRANE LOLAB LIPOPROTEIN INSERTION APPARATUS"/>
    <property type="match status" value="1"/>
</dbReference>
<dbReference type="SUPFAM" id="SSF142921">
    <property type="entry name" value="WGR domain-like"/>
    <property type="match status" value="1"/>
</dbReference>